<evidence type="ECO:0000256" key="2">
    <source>
        <dbReference type="ARBA" id="ARBA00022692"/>
    </source>
</evidence>
<evidence type="ECO:0000256" key="1">
    <source>
        <dbReference type="ARBA" id="ARBA00004141"/>
    </source>
</evidence>
<dbReference type="InterPro" id="IPR006153">
    <property type="entry name" value="Cation/H_exchanger_TM"/>
</dbReference>
<dbReference type="AlphaFoldDB" id="T2J5P1"/>
<sequence>MGLLFAGVILGKDGLYLLDADSESIELFADIGKIYLMFVAGLEIEFSRIS</sequence>
<proteinExistence type="predicted"/>
<dbReference type="GO" id="GO:1902600">
    <property type="term" value="P:proton transmembrane transport"/>
    <property type="evidence" value="ECO:0007669"/>
    <property type="project" value="InterPro"/>
</dbReference>
<dbReference type="Pfam" id="PF00999">
    <property type="entry name" value="Na_H_Exchanger"/>
    <property type="match status" value="1"/>
</dbReference>
<keyword evidence="2" id="KW-0812">Transmembrane</keyword>
<dbReference type="GO" id="GO:0015297">
    <property type="term" value="F:antiporter activity"/>
    <property type="evidence" value="ECO:0007669"/>
    <property type="project" value="InterPro"/>
</dbReference>
<dbReference type="InterPro" id="IPR038770">
    <property type="entry name" value="Na+/solute_symporter_sf"/>
</dbReference>
<evidence type="ECO:0000259" key="5">
    <source>
        <dbReference type="Pfam" id="PF00999"/>
    </source>
</evidence>
<reference evidence="6 7" key="1">
    <citation type="submission" date="2013-01" db="EMBL/GenBank/DDBJ databases">
        <authorList>
            <person name="Bench S."/>
        </authorList>
    </citation>
    <scope>NUCLEOTIDE SEQUENCE [LARGE SCALE GENOMIC DNA]</scope>
    <source>
        <strain evidence="6 7">WH 0401</strain>
    </source>
</reference>
<gene>
    <name evidence="6" type="ORF">CWATWH0401_4009</name>
</gene>
<dbReference type="Proteomes" id="UP000018198">
    <property type="component" value="Unassembled WGS sequence"/>
</dbReference>
<evidence type="ECO:0000313" key="6">
    <source>
        <dbReference type="EMBL" id="CCQ60456.1"/>
    </source>
</evidence>
<dbReference type="Gene3D" id="1.20.1530.20">
    <property type="match status" value="1"/>
</dbReference>
<protein>
    <submittedName>
        <fullName evidence="6">Na+/H+ antiporter</fullName>
    </submittedName>
</protein>
<accession>T2J5P1</accession>
<reference evidence="6 7" key="2">
    <citation type="submission" date="2013-09" db="EMBL/GenBank/DDBJ databases">
        <title>Whole genome comparison of six Crocosphaera watsonii strains with differing phenotypes.</title>
        <authorList>
            <person name="Bench S.R."/>
            <person name="Heller P."/>
            <person name="Frank I."/>
            <person name="Arciniega M."/>
            <person name="Shilova I.N."/>
            <person name="Zehr J.P."/>
        </authorList>
    </citation>
    <scope>NUCLEOTIDE SEQUENCE [LARGE SCALE GENOMIC DNA]</scope>
    <source>
        <strain evidence="6 7">WH 0401</strain>
    </source>
</reference>
<organism evidence="6 7">
    <name type="scientific">Crocosphaera watsonii WH 0401</name>
    <dbReference type="NCBI Taxonomy" id="555881"/>
    <lineage>
        <taxon>Bacteria</taxon>
        <taxon>Bacillati</taxon>
        <taxon>Cyanobacteriota</taxon>
        <taxon>Cyanophyceae</taxon>
        <taxon>Oscillatoriophycideae</taxon>
        <taxon>Chroococcales</taxon>
        <taxon>Aphanothecaceae</taxon>
        <taxon>Crocosphaera</taxon>
    </lineage>
</organism>
<dbReference type="EMBL" id="CAQM01000152">
    <property type="protein sequence ID" value="CCQ60456.1"/>
    <property type="molecule type" value="Genomic_DNA"/>
</dbReference>
<dbReference type="GO" id="GO:0016020">
    <property type="term" value="C:membrane"/>
    <property type="evidence" value="ECO:0007669"/>
    <property type="project" value="UniProtKB-SubCell"/>
</dbReference>
<comment type="caution">
    <text evidence="6">The sequence shown here is derived from an EMBL/GenBank/DDBJ whole genome shotgun (WGS) entry which is preliminary data.</text>
</comment>
<feature type="domain" description="Cation/H+ exchanger transmembrane" evidence="5">
    <location>
        <begin position="2"/>
        <end position="49"/>
    </location>
</feature>
<keyword evidence="3" id="KW-1133">Transmembrane helix</keyword>
<comment type="subcellular location">
    <subcellularLocation>
        <location evidence="1">Membrane</location>
        <topology evidence="1">Multi-pass membrane protein</topology>
    </subcellularLocation>
</comment>
<name>T2J5P1_CROWT</name>
<evidence type="ECO:0000256" key="3">
    <source>
        <dbReference type="ARBA" id="ARBA00022989"/>
    </source>
</evidence>
<evidence type="ECO:0000313" key="7">
    <source>
        <dbReference type="Proteomes" id="UP000018198"/>
    </source>
</evidence>
<keyword evidence="4" id="KW-0472">Membrane</keyword>
<evidence type="ECO:0000256" key="4">
    <source>
        <dbReference type="ARBA" id="ARBA00023136"/>
    </source>
</evidence>